<evidence type="ECO:0000256" key="1">
    <source>
        <dbReference type="ARBA" id="ARBA00010617"/>
    </source>
</evidence>
<dbReference type="Proteomes" id="UP000516437">
    <property type="component" value="Chromosome 3"/>
</dbReference>
<keyword evidence="5 7" id="KW-0408">Iron</keyword>
<keyword evidence="6" id="KW-0503">Monooxygenase</keyword>
<keyword evidence="8" id="KW-1133">Transmembrane helix</keyword>
<organism evidence="9 10">
    <name type="scientific">Morella rubra</name>
    <name type="common">Chinese bayberry</name>
    <dbReference type="NCBI Taxonomy" id="262757"/>
    <lineage>
        <taxon>Eukaryota</taxon>
        <taxon>Viridiplantae</taxon>
        <taxon>Streptophyta</taxon>
        <taxon>Embryophyta</taxon>
        <taxon>Tracheophyta</taxon>
        <taxon>Spermatophyta</taxon>
        <taxon>Magnoliopsida</taxon>
        <taxon>eudicotyledons</taxon>
        <taxon>Gunneridae</taxon>
        <taxon>Pentapetalae</taxon>
        <taxon>rosids</taxon>
        <taxon>fabids</taxon>
        <taxon>Fagales</taxon>
        <taxon>Myricaceae</taxon>
        <taxon>Morella</taxon>
    </lineage>
</organism>
<evidence type="ECO:0000256" key="6">
    <source>
        <dbReference type="ARBA" id="ARBA00023033"/>
    </source>
</evidence>
<keyword evidence="4" id="KW-0560">Oxidoreductase</keyword>
<dbReference type="InterPro" id="IPR050651">
    <property type="entry name" value="Plant_Cytochrome_P450_Monoox"/>
</dbReference>
<dbReference type="PRINTS" id="PR00463">
    <property type="entry name" value="EP450I"/>
</dbReference>
<evidence type="ECO:0000256" key="3">
    <source>
        <dbReference type="ARBA" id="ARBA00022723"/>
    </source>
</evidence>
<comment type="cofactor">
    <cofactor evidence="7">
        <name>heme</name>
        <dbReference type="ChEBI" id="CHEBI:30413"/>
    </cofactor>
</comment>
<evidence type="ECO:0000313" key="9">
    <source>
        <dbReference type="EMBL" id="KAB1220425.1"/>
    </source>
</evidence>
<evidence type="ECO:0000256" key="5">
    <source>
        <dbReference type="ARBA" id="ARBA00023004"/>
    </source>
</evidence>
<evidence type="ECO:0000313" key="10">
    <source>
        <dbReference type="Proteomes" id="UP000516437"/>
    </source>
</evidence>
<evidence type="ECO:0000256" key="8">
    <source>
        <dbReference type="SAM" id="Phobius"/>
    </source>
</evidence>
<evidence type="ECO:0000256" key="7">
    <source>
        <dbReference type="PIRSR" id="PIRSR602401-1"/>
    </source>
</evidence>
<keyword evidence="8" id="KW-0472">Membrane</keyword>
<proteinExistence type="inferred from homology"/>
<keyword evidence="2 7" id="KW-0349">Heme</keyword>
<feature type="transmembrane region" description="Helical" evidence="8">
    <location>
        <begin position="227"/>
        <end position="246"/>
    </location>
</feature>
<evidence type="ECO:0000256" key="2">
    <source>
        <dbReference type="ARBA" id="ARBA00022617"/>
    </source>
</evidence>
<comment type="similarity">
    <text evidence="1">Belongs to the cytochrome P450 family.</text>
</comment>
<accession>A0A6A1W5M3</accession>
<evidence type="ECO:0000256" key="4">
    <source>
        <dbReference type="ARBA" id="ARBA00023002"/>
    </source>
</evidence>
<dbReference type="CDD" id="cd20654">
    <property type="entry name" value="CYP82"/>
    <property type="match status" value="1"/>
</dbReference>
<dbReference type="InterPro" id="IPR001128">
    <property type="entry name" value="Cyt_P450"/>
</dbReference>
<dbReference type="PANTHER" id="PTHR47947:SF39">
    <property type="entry name" value="CYTOCHROME P450"/>
    <property type="match status" value="1"/>
</dbReference>
<name>A0A6A1W5M3_9ROSI</name>
<gene>
    <name evidence="9" type="ORF">CJ030_MR3G009885</name>
</gene>
<keyword evidence="10" id="KW-1185">Reference proteome</keyword>
<reference evidence="9 10" key="1">
    <citation type="journal article" date="2019" name="Plant Biotechnol. J.">
        <title>The red bayberry genome and genetic basis of sex determination.</title>
        <authorList>
            <person name="Jia H.M."/>
            <person name="Jia H.J."/>
            <person name="Cai Q.L."/>
            <person name="Wang Y."/>
            <person name="Zhao H.B."/>
            <person name="Yang W.F."/>
            <person name="Wang G.Y."/>
            <person name="Li Y.H."/>
            <person name="Zhan D.L."/>
            <person name="Shen Y.T."/>
            <person name="Niu Q.F."/>
            <person name="Chang L."/>
            <person name="Qiu J."/>
            <person name="Zhao L."/>
            <person name="Xie H.B."/>
            <person name="Fu W.Y."/>
            <person name="Jin J."/>
            <person name="Li X.W."/>
            <person name="Jiao Y."/>
            <person name="Zhou C.C."/>
            <person name="Tu T."/>
            <person name="Chai C.Y."/>
            <person name="Gao J.L."/>
            <person name="Fan L.J."/>
            <person name="van de Weg E."/>
            <person name="Wang J.Y."/>
            <person name="Gao Z.S."/>
        </authorList>
    </citation>
    <scope>NUCLEOTIDE SEQUENCE [LARGE SCALE GENOMIC DNA]</scope>
    <source>
        <tissue evidence="9">Leaves</tissue>
    </source>
</reference>
<feature type="binding site" description="axial binding residue" evidence="7">
    <location>
        <position position="461"/>
    </location>
    <ligand>
        <name>heme</name>
        <dbReference type="ChEBI" id="CHEBI:30413"/>
    </ligand>
    <ligandPart>
        <name>Fe</name>
        <dbReference type="ChEBI" id="CHEBI:18248"/>
    </ligandPart>
</feature>
<dbReference type="GO" id="GO:0016705">
    <property type="term" value="F:oxidoreductase activity, acting on paired donors, with incorporation or reduction of molecular oxygen"/>
    <property type="evidence" value="ECO:0007669"/>
    <property type="project" value="InterPro"/>
</dbReference>
<dbReference type="EMBL" id="RXIC02000021">
    <property type="protein sequence ID" value="KAB1220425.1"/>
    <property type="molecule type" value="Genomic_DNA"/>
</dbReference>
<dbReference type="Gene3D" id="1.10.630.10">
    <property type="entry name" value="Cytochrome P450"/>
    <property type="match status" value="1"/>
</dbReference>
<dbReference type="InterPro" id="IPR002401">
    <property type="entry name" value="Cyt_P450_E_grp-I"/>
</dbReference>
<dbReference type="SUPFAM" id="SSF48264">
    <property type="entry name" value="Cytochrome P450"/>
    <property type="match status" value="1"/>
</dbReference>
<dbReference type="PANTHER" id="PTHR47947">
    <property type="entry name" value="CYTOCHROME P450 82C3-RELATED"/>
    <property type="match status" value="1"/>
</dbReference>
<dbReference type="GO" id="GO:0004497">
    <property type="term" value="F:monooxygenase activity"/>
    <property type="evidence" value="ECO:0007669"/>
    <property type="project" value="UniProtKB-KW"/>
</dbReference>
<dbReference type="GO" id="GO:0020037">
    <property type="term" value="F:heme binding"/>
    <property type="evidence" value="ECO:0007669"/>
    <property type="project" value="InterPro"/>
</dbReference>
<dbReference type="AlphaFoldDB" id="A0A6A1W5M3"/>
<feature type="transmembrane region" description="Helical" evidence="8">
    <location>
        <begin position="6"/>
        <end position="25"/>
    </location>
</feature>
<keyword evidence="3 7" id="KW-0479">Metal-binding</keyword>
<keyword evidence="8" id="KW-0812">Transmembrane</keyword>
<dbReference type="InterPro" id="IPR036396">
    <property type="entry name" value="Cyt_P450_sf"/>
</dbReference>
<dbReference type="OrthoDB" id="2789670at2759"/>
<comment type="caution">
    <text evidence="9">The sequence shown here is derived from an EMBL/GenBank/DDBJ whole genome shotgun (WGS) entry which is preliminary data.</text>
</comment>
<dbReference type="Pfam" id="PF00067">
    <property type="entry name" value="p450"/>
    <property type="match status" value="1"/>
</dbReference>
<protein>
    <submittedName>
        <fullName evidence="9">Cytochrome P450 82A3</fullName>
    </submittedName>
</protein>
<dbReference type="GO" id="GO:0005506">
    <property type="term" value="F:iron ion binding"/>
    <property type="evidence" value="ECO:0007669"/>
    <property type="project" value="InterPro"/>
</dbReference>
<dbReference type="PRINTS" id="PR00385">
    <property type="entry name" value="P450"/>
</dbReference>
<dbReference type="FunFam" id="1.10.630.10:FF:000026">
    <property type="entry name" value="Cytochrome P450 82C4"/>
    <property type="match status" value="1"/>
</dbReference>
<sequence>MDFQLLNLNTVIAGLVAILAVSYFIQKRSAASKTKTAPEAAGGWPLIGHLLLLGGSQLPHITLGSLAEKYGPIFTIRIGAHPAVVISSLELAKECFTTQDVALCSRPQFIAADHLSYNYVMFGFSPYGAFWREMRKIISLELLSNRRLELLKDVRASEMETSVKELYKLWTDKKDGSGHALMEMKQWFSDLTLNVVLRMVAGKRYFGATAAADEHHARRCQKAFREFFHLMGLFLVGDAIPFLRWLDLGGHEKAMKETGKEMDSLATEWLEEHRQKRASGMATGQEDFMNVMLSVLDGVDLGGFDADAVNKSTCLNMISGGTDTTTVTLTWALSLLLNNPHALRKAQEELDVHVGRERLVNEADINKLIYLQAIVKETLRVYPPGPLSGPREAAEDCTVGGYQVKKGTRVIVNLWKIQTDPRVWPDPLEFKPERFLTTHKDIDVKGQNFELIPFASGRRACPGISFALQMLHFTLASLIHAFEMSTPSNAPVDMTASFGLTNIKSTPLDVVLKPRLPLNLYE</sequence>